<dbReference type="AlphaFoldDB" id="A0A6F8V6M2"/>
<proteinExistence type="predicted"/>
<dbReference type="KEGG" id="slac:SKTS_01900"/>
<protein>
    <submittedName>
        <fullName evidence="1">Uncharacterized protein</fullName>
    </submittedName>
</protein>
<sequence length="257" mass="29606">MTPVPAQYLGVWQRRLLETPAARDTTSQVYWLQTSLWHADLRIPAKRPDFGRITRLDQCSDGQLAWLASQQSFAGITQVLDTRCTWQRHADYQPDNGCRDIGLMTFTGDRVIETGAEADYLEIWQHLPESRGECVALQLESEYGTTAQRPTWLLWAGAYFVYVRARPQPLPAADHFSQLIAKSQPSRSQLLDWLDFEISFGRRSGTTPWRIERSTLPFREGKRIVQPDGLQRLDSRTLFETEAGRRWRVLDESSVHV</sequence>
<dbReference type="Proteomes" id="UP000502260">
    <property type="component" value="Chromosome"/>
</dbReference>
<dbReference type="EMBL" id="AP022853">
    <property type="protein sequence ID" value="BCB25304.1"/>
    <property type="molecule type" value="Genomic_DNA"/>
</dbReference>
<dbReference type="RefSeq" id="WP_173059021.1">
    <property type="nucleotide sequence ID" value="NZ_AP022853.1"/>
</dbReference>
<evidence type="ECO:0000313" key="1">
    <source>
        <dbReference type="EMBL" id="BCB25304.1"/>
    </source>
</evidence>
<organism evidence="1 2">
    <name type="scientific">Sulfurimicrobium lacus</name>
    <dbReference type="NCBI Taxonomy" id="2715678"/>
    <lineage>
        <taxon>Bacteria</taxon>
        <taxon>Pseudomonadati</taxon>
        <taxon>Pseudomonadota</taxon>
        <taxon>Betaproteobacteria</taxon>
        <taxon>Nitrosomonadales</taxon>
        <taxon>Sulfuricellaceae</taxon>
        <taxon>Sulfurimicrobium</taxon>
    </lineage>
</organism>
<keyword evidence="2" id="KW-1185">Reference proteome</keyword>
<name>A0A6F8V6M2_9PROT</name>
<accession>A0A6F8V6M2</accession>
<reference evidence="2" key="1">
    <citation type="submission" date="2020-03" db="EMBL/GenBank/DDBJ databases">
        <title>Complete genome sequence of sulfur-oxidizing bacterium skT11.</title>
        <authorList>
            <person name="Kanda M."/>
            <person name="Kojima H."/>
            <person name="Fukui M."/>
        </authorList>
    </citation>
    <scope>NUCLEOTIDE SEQUENCE [LARGE SCALE GENOMIC DNA]</scope>
    <source>
        <strain evidence="2">skT11</strain>
    </source>
</reference>
<evidence type="ECO:0000313" key="2">
    <source>
        <dbReference type="Proteomes" id="UP000502260"/>
    </source>
</evidence>
<gene>
    <name evidence="1" type="ORF">SKTS_01900</name>
</gene>